<dbReference type="GeneID" id="62162492"/>
<keyword evidence="3" id="KW-1185">Reference proteome</keyword>
<reference evidence="2" key="2">
    <citation type="submission" date="2020-11" db="EMBL/GenBank/DDBJ databases">
        <title>Whole genome sequencing of Colletotrichum sp.</title>
        <authorList>
            <person name="Li H."/>
        </authorList>
    </citation>
    <scope>NUCLEOTIDE SEQUENCE</scope>
    <source>
        <strain evidence="2">CkLH20</strain>
    </source>
</reference>
<dbReference type="OrthoDB" id="4847953at2759"/>
<evidence type="ECO:0000313" key="3">
    <source>
        <dbReference type="Proteomes" id="UP000781932"/>
    </source>
</evidence>
<proteinExistence type="predicted"/>
<dbReference type="AlphaFoldDB" id="A0A9P6I4A6"/>
<organism evidence="2 3">
    <name type="scientific">Colletotrichum karsti</name>
    <dbReference type="NCBI Taxonomy" id="1095194"/>
    <lineage>
        <taxon>Eukaryota</taxon>
        <taxon>Fungi</taxon>
        <taxon>Dikarya</taxon>
        <taxon>Ascomycota</taxon>
        <taxon>Pezizomycotina</taxon>
        <taxon>Sordariomycetes</taxon>
        <taxon>Hypocreomycetidae</taxon>
        <taxon>Glomerellales</taxon>
        <taxon>Glomerellaceae</taxon>
        <taxon>Colletotrichum</taxon>
        <taxon>Colletotrichum boninense species complex</taxon>
    </lineage>
</organism>
<dbReference type="EMBL" id="JAATWM020000020">
    <property type="protein sequence ID" value="KAF9875769.1"/>
    <property type="molecule type" value="Genomic_DNA"/>
</dbReference>
<evidence type="ECO:0000313" key="2">
    <source>
        <dbReference type="EMBL" id="KAF9875769.1"/>
    </source>
</evidence>
<feature type="region of interest" description="Disordered" evidence="1">
    <location>
        <begin position="62"/>
        <end position="84"/>
    </location>
</feature>
<sequence>MNSFGSCGIVEYSFPMWSKQHVGNWLDAFKPRRNSRSSIYSSSSGFSSSSASAKSRSASLSSLFSRAPVDDDEPERERLVADEEPVKRKPYVPKYAARSFMRTTTTLEIRAKNEML</sequence>
<comment type="caution">
    <text evidence="2">The sequence shown here is derived from an EMBL/GenBank/DDBJ whole genome shotgun (WGS) entry which is preliminary data.</text>
</comment>
<dbReference type="RefSeq" id="XP_038745230.1">
    <property type="nucleotide sequence ID" value="XM_038889418.1"/>
</dbReference>
<reference evidence="2" key="1">
    <citation type="submission" date="2020-03" db="EMBL/GenBank/DDBJ databases">
        <authorList>
            <person name="He L."/>
        </authorList>
    </citation>
    <scope>NUCLEOTIDE SEQUENCE</scope>
    <source>
        <strain evidence="2">CkLH20</strain>
    </source>
</reference>
<gene>
    <name evidence="2" type="ORF">CkaCkLH20_06701</name>
</gene>
<accession>A0A9P6I4A6</accession>
<dbReference type="Proteomes" id="UP000781932">
    <property type="component" value="Unassembled WGS sequence"/>
</dbReference>
<name>A0A9P6I4A6_9PEZI</name>
<protein>
    <submittedName>
        <fullName evidence="2">Uncharacterized protein</fullName>
    </submittedName>
</protein>
<feature type="compositionally biased region" description="Basic and acidic residues" evidence="1">
    <location>
        <begin position="75"/>
        <end position="84"/>
    </location>
</feature>
<evidence type="ECO:0000256" key="1">
    <source>
        <dbReference type="SAM" id="MobiDB-lite"/>
    </source>
</evidence>